<dbReference type="PANTHER" id="PTHR12526">
    <property type="entry name" value="GLYCOSYLTRANSFERASE"/>
    <property type="match status" value="1"/>
</dbReference>
<protein>
    <submittedName>
        <fullName evidence="2">Glycosyltransferase involved in cell wall bisynthesis</fullName>
    </submittedName>
</protein>
<reference evidence="3" key="1">
    <citation type="submission" date="2017-02" db="EMBL/GenBank/DDBJ databases">
        <authorList>
            <person name="Varghese N."/>
            <person name="Submissions S."/>
        </authorList>
    </citation>
    <scope>NUCLEOTIDE SEQUENCE [LARGE SCALE GENOMIC DNA]</scope>
    <source>
        <strain evidence="3">ATCC 700200</strain>
    </source>
</reference>
<keyword evidence="3" id="KW-1185">Reference proteome</keyword>
<proteinExistence type="predicted"/>
<name>A0A1T4YUE0_9BACT</name>
<dbReference type="GO" id="GO:0016757">
    <property type="term" value="F:glycosyltransferase activity"/>
    <property type="evidence" value="ECO:0007669"/>
    <property type="project" value="UniProtKB-ARBA"/>
</dbReference>
<dbReference type="RefSeq" id="WP_176159583.1">
    <property type="nucleotide sequence ID" value="NZ_FUYE01000018.1"/>
</dbReference>
<keyword evidence="2" id="KW-0808">Transferase</keyword>
<dbReference type="PANTHER" id="PTHR12526:SF638">
    <property type="entry name" value="SPORE COAT PROTEIN SA"/>
    <property type="match status" value="1"/>
</dbReference>
<accession>A0A1T4YUE0</accession>
<evidence type="ECO:0000313" key="2">
    <source>
        <dbReference type="EMBL" id="SKB05444.1"/>
    </source>
</evidence>
<dbReference type="Proteomes" id="UP000190774">
    <property type="component" value="Unassembled WGS sequence"/>
</dbReference>
<evidence type="ECO:0000313" key="3">
    <source>
        <dbReference type="Proteomes" id="UP000190774"/>
    </source>
</evidence>
<gene>
    <name evidence="2" type="ORF">SAMN02745166_04271</name>
</gene>
<organism evidence="2 3">
    <name type="scientific">Prosthecobacter debontii</name>
    <dbReference type="NCBI Taxonomy" id="48467"/>
    <lineage>
        <taxon>Bacteria</taxon>
        <taxon>Pseudomonadati</taxon>
        <taxon>Verrucomicrobiota</taxon>
        <taxon>Verrucomicrobiia</taxon>
        <taxon>Verrucomicrobiales</taxon>
        <taxon>Verrucomicrobiaceae</taxon>
        <taxon>Prosthecobacter</taxon>
    </lineage>
</organism>
<dbReference type="EMBL" id="FUYE01000018">
    <property type="protein sequence ID" value="SKB05444.1"/>
    <property type="molecule type" value="Genomic_DNA"/>
</dbReference>
<dbReference type="InterPro" id="IPR028098">
    <property type="entry name" value="Glyco_trans_4-like_N"/>
</dbReference>
<feature type="domain" description="Glycosyltransferase subfamily 4-like N-terminal" evidence="1">
    <location>
        <begin position="18"/>
        <end position="169"/>
    </location>
</feature>
<dbReference type="AlphaFoldDB" id="A0A1T4YUE0"/>
<evidence type="ECO:0000259" key="1">
    <source>
        <dbReference type="Pfam" id="PF13579"/>
    </source>
</evidence>
<dbReference type="SUPFAM" id="SSF53756">
    <property type="entry name" value="UDP-Glycosyltransferase/glycogen phosphorylase"/>
    <property type="match status" value="1"/>
</dbReference>
<dbReference type="STRING" id="48467.SAMN02745166_04271"/>
<dbReference type="CDD" id="cd03808">
    <property type="entry name" value="GT4_CapM-like"/>
    <property type="match status" value="1"/>
</dbReference>
<dbReference type="Pfam" id="PF13579">
    <property type="entry name" value="Glyco_trans_4_4"/>
    <property type="match status" value="1"/>
</dbReference>
<dbReference type="Pfam" id="PF13692">
    <property type="entry name" value="Glyco_trans_1_4"/>
    <property type="match status" value="1"/>
</dbReference>
<sequence>MKVVVLTADANTLVYHRGDLIRDLAAHGCEVVTSAAEDYPHVRQYLAQFGVRHSPIRMVRSRVNPLYDWITWLDMFRLFKEEKPDALFAYTIKSVVYGCVVARWAGVPKIYALLPGLGFTFVKPETWKQAAVQWISKLLHRYALKRADVIFMQNRDDVRLFTDLKMLPPGVPVHVTAGSGVNLNEYPHVPLENSAEIAEGRIRFVLVSRLLISKGVCVYAEAARQIKARYPKVEFHLVGPFDPNPNRVSEEEVAGWVKDGLLTHHGMVRDVPGVLKDMHVFCLPTWYREGVPHATLEALSMGRAVITTDSVGARECIAQDGGNGFLVPPKDIEAVVKAMEFFIQNPDQIARMGRASRKLAEEVFDVKIVNGIILNAMGLTTETAKLKETSVSAACPAGVGA</sequence>
<dbReference type="Gene3D" id="3.40.50.2000">
    <property type="entry name" value="Glycogen Phosphorylase B"/>
    <property type="match status" value="2"/>
</dbReference>